<evidence type="ECO:0000256" key="7">
    <source>
        <dbReference type="SAM" id="Phobius"/>
    </source>
</evidence>
<protein>
    <recommendedName>
        <fullName evidence="6">Phosphoribosylglycinamide formyltransferase</fullName>
        <ecNumber evidence="6">2.1.2.2</ecNumber>
    </recommendedName>
    <alternativeName>
        <fullName evidence="6">5'-phosphoribosylglycinamide transformylase</fullName>
    </alternativeName>
    <alternativeName>
        <fullName evidence="6">GAR transformylase</fullName>
        <shortName evidence="6">GART</shortName>
    </alternativeName>
</protein>
<evidence type="ECO:0000256" key="3">
    <source>
        <dbReference type="ARBA" id="ARBA00022755"/>
    </source>
</evidence>
<evidence type="ECO:0000313" key="9">
    <source>
        <dbReference type="EMBL" id="SHO72608.1"/>
    </source>
</evidence>
<dbReference type="NCBIfam" id="TIGR00639">
    <property type="entry name" value="PurN"/>
    <property type="match status" value="1"/>
</dbReference>
<feature type="transmembrane region" description="Helical" evidence="7">
    <location>
        <begin position="17"/>
        <end position="38"/>
    </location>
</feature>
<dbReference type="CDD" id="cd08645">
    <property type="entry name" value="FMT_core_GART"/>
    <property type="match status" value="1"/>
</dbReference>
<dbReference type="STRING" id="416016.SAMN05443547_0942"/>
<organism evidence="9 10">
    <name type="scientific">Flavobacterium cucumis</name>
    <dbReference type="NCBI Taxonomy" id="416016"/>
    <lineage>
        <taxon>Bacteria</taxon>
        <taxon>Pseudomonadati</taxon>
        <taxon>Bacteroidota</taxon>
        <taxon>Flavobacteriia</taxon>
        <taxon>Flavobacteriales</taxon>
        <taxon>Flavobacteriaceae</taxon>
        <taxon>Flavobacterium</taxon>
    </lineage>
</organism>
<sequence length="224" mass="25741">MLLKLTTKIKKIIHKDVIFLFFTNIYSFFCIEIILIFMKKIVIFASGSGSNAEKIIQYFKSSSEAMVVAVFSNNPNAKVLDRAKNHQIPAVVFNKTQLNESFVLQQLHEYQPDLIVLAGFLLKFPESILKEYPKVINIHPALLPKYGGKGMYGMNVHQAVLENKEKETGITIHYVNEHYDEGEFIFQKSVNIEDCKTAEEIAHKIHELEHQYFPEVIGKLITNH</sequence>
<keyword evidence="7" id="KW-1133">Transmembrane helix</keyword>
<keyword evidence="3 6" id="KW-0658">Purine biosynthesis</keyword>
<dbReference type="GO" id="GO:0004644">
    <property type="term" value="F:phosphoribosylglycinamide formyltransferase activity"/>
    <property type="evidence" value="ECO:0007669"/>
    <property type="project" value="UniProtKB-UniRule"/>
</dbReference>
<evidence type="ECO:0000256" key="2">
    <source>
        <dbReference type="ARBA" id="ARBA00022679"/>
    </source>
</evidence>
<dbReference type="PANTHER" id="PTHR43369:SF2">
    <property type="entry name" value="PHOSPHORIBOSYLGLYCINAMIDE FORMYLTRANSFERASE"/>
    <property type="match status" value="1"/>
</dbReference>
<evidence type="ECO:0000256" key="6">
    <source>
        <dbReference type="HAMAP-Rule" id="MF_01930"/>
    </source>
</evidence>
<dbReference type="InterPro" id="IPR004607">
    <property type="entry name" value="GART"/>
</dbReference>
<dbReference type="HAMAP" id="MF_01930">
    <property type="entry name" value="PurN"/>
    <property type="match status" value="1"/>
</dbReference>
<comment type="caution">
    <text evidence="6">Lacks conserved residue(s) required for the propagation of feature annotation.</text>
</comment>
<evidence type="ECO:0000256" key="5">
    <source>
        <dbReference type="ARBA" id="ARBA00047664"/>
    </source>
</evidence>
<feature type="domain" description="Formyl transferase N-terminal" evidence="8">
    <location>
        <begin position="39"/>
        <end position="217"/>
    </location>
</feature>
<evidence type="ECO:0000256" key="4">
    <source>
        <dbReference type="ARBA" id="ARBA00038440"/>
    </source>
</evidence>
<dbReference type="Pfam" id="PF00551">
    <property type="entry name" value="Formyl_trans_N"/>
    <property type="match status" value="1"/>
</dbReference>
<comment type="similarity">
    <text evidence="4 6">Belongs to the GART family.</text>
</comment>
<dbReference type="EC" id="2.1.2.2" evidence="6"/>
<name>A0A1M7ZUR0_9FLAO</name>
<dbReference type="UniPathway" id="UPA00074">
    <property type="reaction ID" value="UER00126"/>
</dbReference>
<feature type="binding site" evidence="6">
    <location>
        <position position="95"/>
    </location>
    <ligand>
        <name>(6R)-10-formyltetrahydrofolate</name>
        <dbReference type="ChEBI" id="CHEBI:195366"/>
    </ligand>
</feature>
<comment type="catalytic activity">
    <reaction evidence="5 6">
        <text>N(1)-(5-phospho-beta-D-ribosyl)glycinamide + (6R)-10-formyltetrahydrofolate = N(2)-formyl-N(1)-(5-phospho-beta-D-ribosyl)glycinamide + (6S)-5,6,7,8-tetrahydrofolate + H(+)</text>
        <dbReference type="Rhea" id="RHEA:15053"/>
        <dbReference type="ChEBI" id="CHEBI:15378"/>
        <dbReference type="ChEBI" id="CHEBI:57453"/>
        <dbReference type="ChEBI" id="CHEBI:143788"/>
        <dbReference type="ChEBI" id="CHEBI:147286"/>
        <dbReference type="ChEBI" id="CHEBI:195366"/>
        <dbReference type="EC" id="2.1.2.2"/>
    </reaction>
</comment>
<feature type="binding site" evidence="6">
    <location>
        <position position="137"/>
    </location>
    <ligand>
        <name>(6R)-10-formyltetrahydrofolate</name>
        <dbReference type="ChEBI" id="CHEBI:195366"/>
    </ligand>
</feature>
<dbReference type="GO" id="GO:0005829">
    <property type="term" value="C:cytosol"/>
    <property type="evidence" value="ECO:0007669"/>
    <property type="project" value="TreeGrafter"/>
</dbReference>
<dbReference type="GO" id="GO:0006189">
    <property type="term" value="P:'de novo' IMP biosynthetic process"/>
    <property type="evidence" value="ECO:0007669"/>
    <property type="project" value="UniProtKB-UniRule"/>
</dbReference>
<dbReference type="EMBL" id="FRYK01000001">
    <property type="protein sequence ID" value="SHO72608.1"/>
    <property type="molecule type" value="Genomic_DNA"/>
</dbReference>
<dbReference type="InterPro" id="IPR002376">
    <property type="entry name" value="Formyl_transf_N"/>
</dbReference>
<comment type="function">
    <text evidence="6">Catalyzes the transfer of a formyl group from 10-formyltetrahydrofolate to 5-phospho-ribosyl-glycinamide (GAR), producing 5-phospho-ribosyl-N-formylglycinamide (FGAR) and tetrahydrofolate.</text>
</comment>
<dbReference type="Proteomes" id="UP000184611">
    <property type="component" value="Unassembled WGS sequence"/>
</dbReference>
<keyword evidence="10" id="KW-1185">Reference proteome</keyword>
<dbReference type="PANTHER" id="PTHR43369">
    <property type="entry name" value="PHOSPHORIBOSYLGLYCINAMIDE FORMYLTRANSFERASE"/>
    <property type="match status" value="1"/>
</dbReference>
<accession>A0A1M7ZUR0</accession>
<dbReference type="InterPro" id="IPR036477">
    <property type="entry name" value="Formyl_transf_N_sf"/>
</dbReference>
<reference evidence="10" key="1">
    <citation type="submission" date="2016-12" db="EMBL/GenBank/DDBJ databases">
        <authorList>
            <person name="Varghese N."/>
            <person name="Submissions S."/>
        </authorList>
    </citation>
    <scope>NUCLEOTIDE SEQUENCE [LARGE SCALE GENOMIC DNA]</scope>
    <source>
        <strain evidence="10">DSM 18830</strain>
    </source>
</reference>
<feature type="site" description="Raises pKa of active site His" evidence="6">
    <location>
        <position position="180"/>
    </location>
</feature>
<dbReference type="InterPro" id="IPR001555">
    <property type="entry name" value="GART_AS"/>
</dbReference>
<evidence type="ECO:0000313" key="10">
    <source>
        <dbReference type="Proteomes" id="UP000184611"/>
    </source>
</evidence>
<proteinExistence type="inferred from homology"/>
<dbReference type="Gene3D" id="3.40.50.170">
    <property type="entry name" value="Formyl transferase, N-terminal domain"/>
    <property type="match status" value="1"/>
</dbReference>
<comment type="pathway">
    <text evidence="1 6">Purine metabolism; IMP biosynthesis via de novo pathway; N(2)-formyl-N(1)-(5-phospho-D-ribosyl)glycinamide from N(1)-(5-phospho-D-ribosyl)glycinamide (10-formyl THF route): step 1/1.</text>
</comment>
<evidence type="ECO:0000259" key="8">
    <source>
        <dbReference type="Pfam" id="PF00551"/>
    </source>
</evidence>
<evidence type="ECO:0000256" key="1">
    <source>
        <dbReference type="ARBA" id="ARBA00005054"/>
    </source>
</evidence>
<gene>
    <name evidence="6" type="primary">purN</name>
    <name evidence="9" type="ORF">SAMN05443547_0942</name>
</gene>
<keyword evidence="2 6" id="KW-0808">Transferase</keyword>
<feature type="binding site" evidence="6">
    <location>
        <begin position="49"/>
        <end position="51"/>
    </location>
    <ligand>
        <name>N(1)-(5-phospho-beta-D-ribosyl)glycinamide</name>
        <dbReference type="ChEBI" id="CHEBI:143788"/>
    </ligand>
</feature>
<dbReference type="SUPFAM" id="SSF53328">
    <property type="entry name" value="Formyltransferase"/>
    <property type="match status" value="1"/>
</dbReference>
<dbReference type="PROSITE" id="PS00373">
    <property type="entry name" value="GART"/>
    <property type="match status" value="1"/>
</dbReference>
<keyword evidence="7" id="KW-0812">Transmembrane</keyword>
<keyword evidence="7" id="KW-0472">Membrane</keyword>
<feature type="active site" description="Proton donor" evidence="6">
    <location>
        <position position="139"/>
    </location>
</feature>
<dbReference type="AlphaFoldDB" id="A0A1M7ZUR0"/>